<dbReference type="EMBL" id="GGFL01011723">
    <property type="protein sequence ID" value="MBW75901.1"/>
    <property type="molecule type" value="Transcribed_RNA"/>
</dbReference>
<organism evidence="2">
    <name type="scientific">Anopheles darlingi</name>
    <name type="common">Mosquito</name>
    <dbReference type="NCBI Taxonomy" id="43151"/>
    <lineage>
        <taxon>Eukaryota</taxon>
        <taxon>Metazoa</taxon>
        <taxon>Ecdysozoa</taxon>
        <taxon>Arthropoda</taxon>
        <taxon>Hexapoda</taxon>
        <taxon>Insecta</taxon>
        <taxon>Pterygota</taxon>
        <taxon>Neoptera</taxon>
        <taxon>Endopterygota</taxon>
        <taxon>Diptera</taxon>
        <taxon>Nematocera</taxon>
        <taxon>Culicoidea</taxon>
        <taxon>Culicidae</taxon>
        <taxon>Anophelinae</taxon>
        <taxon>Anopheles</taxon>
    </lineage>
</organism>
<accession>A0A2M4DEL3</accession>
<evidence type="ECO:0000313" key="2">
    <source>
        <dbReference type="EMBL" id="MBW75901.1"/>
    </source>
</evidence>
<evidence type="ECO:0000256" key="1">
    <source>
        <dbReference type="SAM" id="SignalP"/>
    </source>
</evidence>
<keyword evidence="1" id="KW-0732">Signal</keyword>
<feature type="signal peptide" evidence="1">
    <location>
        <begin position="1"/>
        <end position="28"/>
    </location>
</feature>
<dbReference type="AlphaFoldDB" id="A0A2M4DEL3"/>
<reference evidence="2" key="1">
    <citation type="submission" date="2018-01" db="EMBL/GenBank/DDBJ databases">
        <title>An insight into the sialome of Amazonian anophelines.</title>
        <authorList>
            <person name="Ribeiro J.M."/>
            <person name="Scarpassa V."/>
            <person name="Calvo E."/>
        </authorList>
    </citation>
    <scope>NUCLEOTIDE SEQUENCE</scope>
</reference>
<protein>
    <submittedName>
        <fullName evidence="2">Putative secreted protein</fullName>
    </submittedName>
</protein>
<name>A0A2M4DEL3_ANODA</name>
<feature type="chain" id="PRO_5014759926" evidence="1">
    <location>
        <begin position="29"/>
        <end position="71"/>
    </location>
</feature>
<proteinExistence type="predicted"/>
<sequence>MKRITVFSFATCVLLFITFFHTLDFASARSVQQGQSDTEVESHALRVSKQCADGFKLDRKKQCVPLRKPKG</sequence>